<dbReference type="SUPFAM" id="SSF52200">
    <property type="entry name" value="Toll/Interleukin receptor TIR domain"/>
    <property type="match status" value="1"/>
</dbReference>
<dbReference type="RefSeq" id="WP_355400957.1">
    <property type="nucleotide sequence ID" value="NZ_JBEXPZ010000045.1"/>
</dbReference>
<keyword evidence="4" id="KW-1185">Reference proteome</keyword>
<dbReference type="InterPro" id="IPR026367">
    <property type="entry name" value="FxsC_C"/>
</dbReference>
<evidence type="ECO:0000256" key="1">
    <source>
        <dbReference type="SAM" id="MobiDB-lite"/>
    </source>
</evidence>
<feature type="compositionally biased region" description="Basic and acidic residues" evidence="1">
    <location>
        <begin position="237"/>
        <end position="248"/>
    </location>
</feature>
<dbReference type="NCBIfam" id="TIGR04276">
    <property type="entry name" value="FxsC_Cterm"/>
    <property type="match status" value="1"/>
</dbReference>
<proteinExistence type="predicted"/>
<feature type="domain" description="TIR" evidence="2">
    <location>
        <begin position="63"/>
        <end position="133"/>
    </location>
</feature>
<evidence type="ECO:0000259" key="2">
    <source>
        <dbReference type="Pfam" id="PF13676"/>
    </source>
</evidence>
<dbReference type="InterPro" id="IPR035897">
    <property type="entry name" value="Toll_tir_struct_dom_sf"/>
</dbReference>
<evidence type="ECO:0000313" key="4">
    <source>
        <dbReference type="Proteomes" id="UP001550210"/>
    </source>
</evidence>
<name>A0ABV2V6B6_9ACTN</name>
<sequence length="464" mass="51785">MDIPERGRAEADNRPYFFLSYAHTPAWGPGDGDPDHWVHVLFRDLCGHIMALTDLPAGSPAGFMDREMRSGEGWPDKLSENLATCRVFVPLLSPRYFTSEMCGREWYAFTERIVRAKAAGAKDLPAIVPALWTHVRFDQLPDSVRHIHIDHSSFGERYLTQGIYGLIKLNRLRDEYDEAVFTLAQRIVRVAHESPLPSSRPRPYESTPSSFKPRGAGPRRIHLTVAAPARHSAPAQRDTRPYGEDARDWNPYFGESTRPLPTLAEELIRSLDYRITVSDFDDSPTATGEFGGDDADAETDEVRAEDTHPGILLVDGWAILDEGRRSRLKAFDEHARPWVGAIVPWSRTDPQYQDDEGRQLREELERTLPQILERGRRGECRMAVGGVPTLNAFAEVLPLVVAYTTRLFLKHAEAHPPAGATSPRPRLTGPVHPGHLNGRDSQAGSLDPIRPPLPVAGFEHGGGT</sequence>
<dbReference type="InterPro" id="IPR000157">
    <property type="entry name" value="TIR_dom"/>
</dbReference>
<feature type="region of interest" description="Disordered" evidence="1">
    <location>
        <begin position="415"/>
        <end position="464"/>
    </location>
</feature>
<accession>A0ABV2V6B6</accession>
<gene>
    <name evidence="3" type="ORF">ABZZ21_30675</name>
</gene>
<dbReference type="EMBL" id="JBEXPZ010000045">
    <property type="protein sequence ID" value="MET9848830.1"/>
    <property type="molecule type" value="Genomic_DNA"/>
</dbReference>
<dbReference type="NCBIfam" id="NF040588">
    <property type="entry name" value="FxsC_Nterm"/>
    <property type="match status" value="1"/>
</dbReference>
<dbReference type="InterPro" id="IPR047603">
    <property type="entry name" value="FxsC_N"/>
</dbReference>
<protein>
    <submittedName>
        <fullName evidence="3">TIR-like protein FxsC</fullName>
    </submittedName>
</protein>
<reference evidence="3 4" key="1">
    <citation type="submission" date="2024-06" db="EMBL/GenBank/DDBJ databases">
        <title>The Natural Products Discovery Center: Release of the First 8490 Sequenced Strains for Exploring Actinobacteria Biosynthetic Diversity.</title>
        <authorList>
            <person name="Kalkreuter E."/>
            <person name="Kautsar S.A."/>
            <person name="Yang D."/>
            <person name="Bader C.D."/>
            <person name="Teijaro C.N."/>
            <person name="Fluegel L."/>
            <person name="Davis C.M."/>
            <person name="Simpson J.R."/>
            <person name="Lauterbach L."/>
            <person name="Steele A.D."/>
            <person name="Gui C."/>
            <person name="Meng S."/>
            <person name="Li G."/>
            <person name="Viehrig K."/>
            <person name="Ye F."/>
            <person name="Su P."/>
            <person name="Kiefer A.F."/>
            <person name="Nichols A."/>
            <person name="Cepeda A.J."/>
            <person name="Yan W."/>
            <person name="Fan B."/>
            <person name="Jiang Y."/>
            <person name="Adhikari A."/>
            <person name="Zheng C.-J."/>
            <person name="Schuster L."/>
            <person name="Cowan T.M."/>
            <person name="Smanski M.J."/>
            <person name="Chevrette M.G."/>
            <person name="De Carvalho L.P.S."/>
            <person name="Shen B."/>
        </authorList>
    </citation>
    <scope>NUCLEOTIDE SEQUENCE [LARGE SCALE GENOMIC DNA]</scope>
    <source>
        <strain evidence="3 4">NPDC006434</strain>
    </source>
</reference>
<dbReference type="Gene3D" id="3.40.50.10140">
    <property type="entry name" value="Toll/interleukin-1 receptor homology (TIR) domain"/>
    <property type="match status" value="1"/>
</dbReference>
<organism evidence="3 4">
    <name type="scientific">Streptomyces ossamyceticus</name>
    <dbReference type="NCBI Taxonomy" id="249581"/>
    <lineage>
        <taxon>Bacteria</taxon>
        <taxon>Bacillati</taxon>
        <taxon>Actinomycetota</taxon>
        <taxon>Actinomycetes</taxon>
        <taxon>Kitasatosporales</taxon>
        <taxon>Streptomycetaceae</taxon>
        <taxon>Streptomyces</taxon>
    </lineage>
</organism>
<feature type="region of interest" description="Disordered" evidence="1">
    <location>
        <begin position="194"/>
        <end position="250"/>
    </location>
</feature>
<dbReference type="Pfam" id="PF13676">
    <property type="entry name" value="TIR_2"/>
    <property type="match status" value="1"/>
</dbReference>
<evidence type="ECO:0000313" key="3">
    <source>
        <dbReference type="EMBL" id="MET9848830.1"/>
    </source>
</evidence>
<dbReference type="Proteomes" id="UP001550210">
    <property type="component" value="Unassembled WGS sequence"/>
</dbReference>
<comment type="caution">
    <text evidence="3">The sequence shown here is derived from an EMBL/GenBank/DDBJ whole genome shotgun (WGS) entry which is preliminary data.</text>
</comment>